<dbReference type="PANTHER" id="PTHR11782:SF3">
    <property type="entry name" value="APYRASE 6-RELATED"/>
    <property type="match status" value="1"/>
</dbReference>
<dbReference type="PANTHER" id="PTHR11782">
    <property type="entry name" value="ADENOSINE/GUANOSINE DIPHOSPHATASE"/>
    <property type="match status" value="1"/>
</dbReference>
<comment type="similarity">
    <text evidence="1">Belongs to the GDA1/CD39 NTPase family.</text>
</comment>
<dbReference type="EMBL" id="JBFOLK010000001">
    <property type="protein sequence ID" value="KAL2542203.1"/>
    <property type="molecule type" value="Genomic_DNA"/>
</dbReference>
<evidence type="ECO:0000256" key="1">
    <source>
        <dbReference type="ARBA" id="ARBA00009283"/>
    </source>
</evidence>
<evidence type="ECO:0000256" key="3">
    <source>
        <dbReference type="SAM" id="Phobius"/>
    </source>
</evidence>
<dbReference type="InterPro" id="IPR000407">
    <property type="entry name" value="GDA1_CD39_NTPase"/>
</dbReference>
<accession>A0ABD1VXT0</accession>
<dbReference type="AlphaFoldDB" id="A0ABD1VXT0"/>
<gene>
    <name evidence="4" type="ORF">Adt_03181</name>
</gene>
<dbReference type="GO" id="GO:0016787">
    <property type="term" value="F:hydrolase activity"/>
    <property type="evidence" value="ECO:0007669"/>
    <property type="project" value="UniProtKB-KW"/>
</dbReference>
<comment type="caution">
    <text evidence="4">The sequence shown here is derived from an EMBL/GenBank/DDBJ whole genome shotgun (WGS) entry which is preliminary data.</text>
</comment>
<sequence>MRRSNARRVKPRLENQMDPIKHQFRSTRPVFRNFNNKNSYSRSRILFYTSILLVLLLFCYILLFWNKDEQKERYGVVIDGGSTGTRVHVFKYEVRNENLVLDFTEKGLKSMKVSPGLSAHVEEPKRAGAAMAELVTFVAVVYFDFDFDLSQFYYIEIEFRH</sequence>
<keyword evidence="3" id="KW-0472">Membrane</keyword>
<evidence type="ECO:0000313" key="4">
    <source>
        <dbReference type="EMBL" id="KAL2542203.1"/>
    </source>
</evidence>
<evidence type="ECO:0000313" key="5">
    <source>
        <dbReference type="Proteomes" id="UP001604336"/>
    </source>
</evidence>
<dbReference type="Pfam" id="PF01150">
    <property type="entry name" value="GDA1_CD39"/>
    <property type="match status" value="1"/>
</dbReference>
<dbReference type="Proteomes" id="UP001604336">
    <property type="component" value="Unassembled WGS sequence"/>
</dbReference>
<reference evidence="5" key="1">
    <citation type="submission" date="2024-07" db="EMBL/GenBank/DDBJ databases">
        <title>Two chromosome-level genome assemblies of Korean endemic species Abeliophyllum distichum and Forsythia ovata (Oleaceae).</title>
        <authorList>
            <person name="Jang H."/>
        </authorList>
    </citation>
    <scope>NUCLEOTIDE SEQUENCE [LARGE SCALE GENOMIC DNA]</scope>
</reference>
<keyword evidence="5" id="KW-1185">Reference proteome</keyword>
<organism evidence="4 5">
    <name type="scientific">Abeliophyllum distichum</name>
    <dbReference type="NCBI Taxonomy" id="126358"/>
    <lineage>
        <taxon>Eukaryota</taxon>
        <taxon>Viridiplantae</taxon>
        <taxon>Streptophyta</taxon>
        <taxon>Embryophyta</taxon>
        <taxon>Tracheophyta</taxon>
        <taxon>Spermatophyta</taxon>
        <taxon>Magnoliopsida</taxon>
        <taxon>eudicotyledons</taxon>
        <taxon>Gunneridae</taxon>
        <taxon>Pentapetalae</taxon>
        <taxon>asterids</taxon>
        <taxon>lamiids</taxon>
        <taxon>Lamiales</taxon>
        <taxon>Oleaceae</taxon>
        <taxon>Forsythieae</taxon>
        <taxon>Abeliophyllum</taxon>
    </lineage>
</organism>
<keyword evidence="3" id="KW-0812">Transmembrane</keyword>
<keyword evidence="2" id="KW-0378">Hydrolase</keyword>
<name>A0ABD1VXT0_9LAMI</name>
<proteinExistence type="inferred from homology"/>
<evidence type="ECO:0000256" key="2">
    <source>
        <dbReference type="ARBA" id="ARBA00022801"/>
    </source>
</evidence>
<protein>
    <submittedName>
        <fullName evidence="4">Apyrase 6</fullName>
    </submittedName>
</protein>
<dbReference type="Gene3D" id="3.30.420.40">
    <property type="match status" value="1"/>
</dbReference>
<feature type="transmembrane region" description="Helical" evidence="3">
    <location>
        <begin position="45"/>
        <end position="65"/>
    </location>
</feature>
<keyword evidence="3" id="KW-1133">Transmembrane helix</keyword>